<dbReference type="EMBL" id="LGGW01000048">
    <property type="protein sequence ID" value="KUK90174.1"/>
    <property type="molecule type" value="Genomic_DNA"/>
</dbReference>
<proteinExistence type="predicted"/>
<sequence>TIVSEDPRTCVVKGIGELLDSDKRLQRVAINHNK</sequence>
<evidence type="ECO:0000313" key="1">
    <source>
        <dbReference type="EMBL" id="KUK90174.1"/>
    </source>
</evidence>
<dbReference type="AlphaFoldDB" id="A0A117M8G4"/>
<reference evidence="2" key="1">
    <citation type="journal article" date="2015" name="MBio">
        <title>Genome-Resolved Metagenomic Analysis Reveals Roles for Candidate Phyla and Other Microbial Community Members in Biogeochemical Transformations in Oil Reservoirs.</title>
        <authorList>
            <person name="Hu P."/>
            <person name="Tom L."/>
            <person name="Singh A."/>
            <person name="Thomas B.C."/>
            <person name="Baker B.J."/>
            <person name="Piceno Y.M."/>
            <person name="Andersen G.L."/>
            <person name="Banfield J.F."/>
        </authorList>
    </citation>
    <scope>NUCLEOTIDE SEQUENCE [LARGE SCALE GENOMIC DNA]</scope>
</reference>
<feature type="non-terminal residue" evidence="1">
    <location>
        <position position="1"/>
    </location>
</feature>
<gene>
    <name evidence="1" type="ORF">XE02_0667</name>
</gene>
<comment type="caution">
    <text evidence="1">The sequence shown here is derived from an EMBL/GenBank/DDBJ whole genome shotgun (WGS) entry which is preliminary data.</text>
</comment>
<evidence type="ECO:0000313" key="2">
    <source>
        <dbReference type="Proteomes" id="UP000055014"/>
    </source>
</evidence>
<protein>
    <submittedName>
        <fullName evidence="1">Cell shape determining protein, MreB/Mrl family</fullName>
    </submittedName>
</protein>
<dbReference type="Proteomes" id="UP000055014">
    <property type="component" value="Unassembled WGS sequence"/>
</dbReference>
<name>A0A117M8G4_9BACT</name>
<accession>A0A117M8G4</accession>
<dbReference type="PATRIC" id="fig|1236046.5.peg.234"/>
<organism evidence="1 2">
    <name type="scientific">Mesotoga infera</name>
    <dbReference type="NCBI Taxonomy" id="1236046"/>
    <lineage>
        <taxon>Bacteria</taxon>
        <taxon>Thermotogati</taxon>
        <taxon>Thermotogota</taxon>
        <taxon>Thermotogae</taxon>
        <taxon>Kosmotogales</taxon>
        <taxon>Kosmotogaceae</taxon>
        <taxon>Mesotoga</taxon>
    </lineage>
</organism>